<dbReference type="PANTHER" id="PTHR12526:SF595">
    <property type="entry name" value="BLL5217 PROTEIN"/>
    <property type="match status" value="1"/>
</dbReference>
<proteinExistence type="predicted"/>
<protein>
    <recommendedName>
        <fullName evidence="1">Glycosyl transferase family 1 domain-containing protein</fullName>
    </recommendedName>
</protein>
<dbReference type="PANTHER" id="PTHR12526">
    <property type="entry name" value="GLYCOSYLTRANSFERASE"/>
    <property type="match status" value="1"/>
</dbReference>
<dbReference type="EMBL" id="CP022743">
    <property type="protein sequence ID" value="ASU36783.1"/>
    <property type="molecule type" value="Genomic_DNA"/>
</dbReference>
<evidence type="ECO:0000313" key="3">
    <source>
        <dbReference type="Proteomes" id="UP000215002"/>
    </source>
</evidence>
<name>A0A223P3U0_9SPHI</name>
<sequence length="336" mass="37538">MDPGIPVPPPLYGGHERLVHMFAEEYKRQGHEVSLLAGPGSHIPGECYAFGVNNLERSSAQKSKELLQAWAFLYKRRNDFDLIHNFGRLVYLLPVLNAPVKKIMTYGRPVSTKGIKIVTSLPNRNLIFTACSNYCVSTGNVAGSWKTVYNAIDFSKYRVNARVDHDSPLMFLGRLDKVKGAHTAIKIAKRTANTLWIAGNIPETADNLAYYKQQIEPLIDGKQVIYLGALNDEEKNLYLGQAKALLFPIEWDEPFGMVMVEAMACGTPVIAFNRGSVPEVVNNGITGFIVEDEAQMTNKIPLLKEIDREKCRAAAAQKFNVTKIAARYLSLFDYHD</sequence>
<dbReference type="InterPro" id="IPR001296">
    <property type="entry name" value="Glyco_trans_1"/>
</dbReference>
<evidence type="ECO:0000313" key="2">
    <source>
        <dbReference type="EMBL" id="ASU36783.1"/>
    </source>
</evidence>
<dbReference type="RefSeq" id="WP_157741079.1">
    <property type="nucleotide sequence ID" value="NZ_CP022743.1"/>
</dbReference>
<accession>A0A223P3U0</accession>
<dbReference type="AlphaFoldDB" id="A0A223P3U0"/>
<dbReference type="Gene3D" id="3.40.50.2000">
    <property type="entry name" value="Glycogen Phosphorylase B"/>
    <property type="match status" value="2"/>
</dbReference>
<evidence type="ECO:0000259" key="1">
    <source>
        <dbReference type="Pfam" id="PF00534"/>
    </source>
</evidence>
<dbReference type="KEGG" id="muc:MuYL_4900"/>
<dbReference type="Proteomes" id="UP000215002">
    <property type="component" value="Chromosome"/>
</dbReference>
<organism evidence="2 3">
    <name type="scientific">Mucilaginibacter xinganensis</name>
    <dbReference type="NCBI Taxonomy" id="1234841"/>
    <lineage>
        <taxon>Bacteria</taxon>
        <taxon>Pseudomonadati</taxon>
        <taxon>Bacteroidota</taxon>
        <taxon>Sphingobacteriia</taxon>
        <taxon>Sphingobacteriales</taxon>
        <taxon>Sphingobacteriaceae</taxon>
        <taxon>Mucilaginibacter</taxon>
    </lineage>
</organism>
<dbReference type="OrthoDB" id="9801573at2"/>
<dbReference type="Pfam" id="PF00534">
    <property type="entry name" value="Glycos_transf_1"/>
    <property type="match status" value="1"/>
</dbReference>
<keyword evidence="3" id="KW-1185">Reference proteome</keyword>
<dbReference type="GO" id="GO:0016757">
    <property type="term" value="F:glycosyltransferase activity"/>
    <property type="evidence" value="ECO:0007669"/>
    <property type="project" value="InterPro"/>
</dbReference>
<dbReference type="SUPFAM" id="SSF53756">
    <property type="entry name" value="UDP-Glycosyltransferase/glycogen phosphorylase"/>
    <property type="match status" value="1"/>
</dbReference>
<reference evidence="2 3" key="1">
    <citation type="submission" date="2017-08" db="EMBL/GenBank/DDBJ databases">
        <title>Complete genome sequence of Mucilaginibacter sp. strain BJC16-A31.</title>
        <authorList>
            <consortium name="Henan University of Science and Technology"/>
            <person name="You X."/>
        </authorList>
    </citation>
    <scope>NUCLEOTIDE SEQUENCE [LARGE SCALE GENOMIC DNA]</scope>
    <source>
        <strain evidence="2 3">BJC16-A31</strain>
    </source>
</reference>
<feature type="domain" description="Glycosyl transferase family 1" evidence="1">
    <location>
        <begin position="168"/>
        <end position="310"/>
    </location>
</feature>
<gene>
    <name evidence="2" type="ORF">MuYL_4900</name>
</gene>